<name>A0A2T0SY95_9BACT</name>
<evidence type="ECO:0000313" key="2">
    <source>
        <dbReference type="Proteomes" id="UP000238375"/>
    </source>
</evidence>
<dbReference type="RefSeq" id="WP_106138118.1">
    <property type="nucleotide sequence ID" value="NZ_PVTE01000009.1"/>
</dbReference>
<accession>A0A2T0SY95</accession>
<reference evidence="1 2" key="1">
    <citation type="submission" date="2018-03" db="EMBL/GenBank/DDBJ databases">
        <title>Genomic Encyclopedia of Archaeal and Bacterial Type Strains, Phase II (KMG-II): from individual species to whole genera.</title>
        <authorList>
            <person name="Goeker M."/>
        </authorList>
    </citation>
    <scope>NUCLEOTIDE SEQUENCE [LARGE SCALE GENOMIC DNA]</scope>
    <source>
        <strain evidence="1 2">DSM 28354</strain>
    </source>
</reference>
<dbReference type="Proteomes" id="UP000238375">
    <property type="component" value="Unassembled WGS sequence"/>
</dbReference>
<dbReference type="AlphaFoldDB" id="A0A2T0SY95"/>
<keyword evidence="2" id="KW-1185">Reference proteome</keyword>
<protein>
    <submittedName>
        <fullName evidence="1">Uncharacterized protein</fullName>
    </submittedName>
</protein>
<evidence type="ECO:0000313" key="1">
    <source>
        <dbReference type="EMBL" id="PRY38385.1"/>
    </source>
</evidence>
<proteinExistence type="predicted"/>
<dbReference type="EMBL" id="PVTE01000009">
    <property type="protein sequence ID" value="PRY38385.1"/>
    <property type="molecule type" value="Genomic_DNA"/>
</dbReference>
<sequence>MTDPVEKWAVLLNDKDQVLRKYYPGRYQIGKAYKISHVEPAANYILVEGINSTKDPLPSLSHGHYYLLASNFRIEDPFQTKVREALQTMKTDK</sequence>
<gene>
    <name evidence="1" type="ORF">CLV58_109112</name>
</gene>
<comment type="caution">
    <text evidence="1">The sequence shown here is derived from an EMBL/GenBank/DDBJ whole genome shotgun (WGS) entry which is preliminary data.</text>
</comment>
<organism evidence="1 2">
    <name type="scientific">Spirosoma oryzae</name>
    <dbReference type="NCBI Taxonomy" id="1469603"/>
    <lineage>
        <taxon>Bacteria</taxon>
        <taxon>Pseudomonadati</taxon>
        <taxon>Bacteroidota</taxon>
        <taxon>Cytophagia</taxon>
        <taxon>Cytophagales</taxon>
        <taxon>Cytophagaceae</taxon>
        <taxon>Spirosoma</taxon>
    </lineage>
</organism>